<proteinExistence type="predicted"/>
<sequence>MKKQDFIIDDNFKRLRNYWLAYALGLVTYLLGLLVDCRLVFGQFVPVWDGVSWYLTFNLVGLFPVICIVGEKVIVRHYRRRVPQVGDASAALQNQHIYVHMGGPFLMGGSVRVKRPTSHTGDFDVLVRRLIDFLGVVLAPLVLVGLLGMLGWQKLMSR</sequence>
<evidence type="ECO:0000313" key="2">
    <source>
        <dbReference type="EMBL" id="MFD1454416.1"/>
    </source>
</evidence>
<feature type="transmembrane region" description="Helical" evidence="1">
    <location>
        <begin position="20"/>
        <end position="41"/>
    </location>
</feature>
<name>A0ABW4D0Y2_9LACO</name>
<evidence type="ECO:0000313" key="3">
    <source>
        <dbReference type="Proteomes" id="UP001597189"/>
    </source>
</evidence>
<gene>
    <name evidence="2" type="ORF">ACFQ44_01825</name>
</gene>
<evidence type="ECO:0008006" key="4">
    <source>
        <dbReference type="Google" id="ProtNLM"/>
    </source>
</evidence>
<feature type="transmembrane region" description="Helical" evidence="1">
    <location>
        <begin position="133"/>
        <end position="152"/>
    </location>
</feature>
<comment type="caution">
    <text evidence="2">The sequence shown here is derived from an EMBL/GenBank/DDBJ whole genome shotgun (WGS) entry which is preliminary data.</text>
</comment>
<accession>A0ABW4D0Y2</accession>
<dbReference type="EMBL" id="JBHTOD010000001">
    <property type="protein sequence ID" value="MFD1454416.1"/>
    <property type="molecule type" value="Genomic_DNA"/>
</dbReference>
<organism evidence="2 3">
    <name type="scientific">Levilactobacillus lanxiensis</name>
    <dbReference type="NCBI Taxonomy" id="2799568"/>
    <lineage>
        <taxon>Bacteria</taxon>
        <taxon>Bacillati</taxon>
        <taxon>Bacillota</taxon>
        <taxon>Bacilli</taxon>
        <taxon>Lactobacillales</taxon>
        <taxon>Lactobacillaceae</taxon>
        <taxon>Levilactobacillus</taxon>
    </lineage>
</organism>
<reference evidence="3" key="1">
    <citation type="journal article" date="2019" name="Int. J. Syst. Evol. Microbiol.">
        <title>The Global Catalogue of Microorganisms (GCM) 10K type strain sequencing project: providing services to taxonomists for standard genome sequencing and annotation.</title>
        <authorList>
            <consortium name="The Broad Institute Genomics Platform"/>
            <consortium name="The Broad Institute Genome Sequencing Center for Infectious Disease"/>
            <person name="Wu L."/>
            <person name="Ma J."/>
        </authorList>
    </citation>
    <scope>NUCLEOTIDE SEQUENCE [LARGE SCALE GENOMIC DNA]</scope>
    <source>
        <strain evidence="3">CCM 8979</strain>
    </source>
</reference>
<protein>
    <recommendedName>
        <fullName evidence="4">DUF3899 domain-containing protein</fullName>
    </recommendedName>
</protein>
<dbReference type="Proteomes" id="UP001597189">
    <property type="component" value="Unassembled WGS sequence"/>
</dbReference>
<keyword evidence="3" id="KW-1185">Reference proteome</keyword>
<keyword evidence="1" id="KW-0812">Transmembrane</keyword>
<dbReference type="RefSeq" id="WP_203642298.1">
    <property type="nucleotide sequence ID" value="NZ_BOLN01000001.1"/>
</dbReference>
<evidence type="ECO:0000256" key="1">
    <source>
        <dbReference type="SAM" id="Phobius"/>
    </source>
</evidence>
<keyword evidence="1" id="KW-0472">Membrane</keyword>
<keyword evidence="1" id="KW-1133">Transmembrane helix</keyword>
<feature type="transmembrane region" description="Helical" evidence="1">
    <location>
        <begin position="53"/>
        <end position="75"/>
    </location>
</feature>